<name>A0A2J7QXA0_9NEOP</name>
<evidence type="ECO:0000313" key="1">
    <source>
        <dbReference type="EMBL" id="PNF33208.1"/>
    </source>
</evidence>
<dbReference type="InParanoid" id="A0A2J7QXA0"/>
<organism evidence="1 2">
    <name type="scientific">Cryptotermes secundus</name>
    <dbReference type="NCBI Taxonomy" id="105785"/>
    <lineage>
        <taxon>Eukaryota</taxon>
        <taxon>Metazoa</taxon>
        <taxon>Ecdysozoa</taxon>
        <taxon>Arthropoda</taxon>
        <taxon>Hexapoda</taxon>
        <taxon>Insecta</taxon>
        <taxon>Pterygota</taxon>
        <taxon>Neoptera</taxon>
        <taxon>Polyneoptera</taxon>
        <taxon>Dictyoptera</taxon>
        <taxon>Blattodea</taxon>
        <taxon>Blattoidea</taxon>
        <taxon>Termitoidae</taxon>
        <taxon>Kalotermitidae</taxon>
        <taxon>Cryptotermitinae</taxon>
        <taxon>Cryptotermes</taxon>
    </lineage>
</organism>
<dbReference type="AlphaFoldDB" id="A0A2J7QXA0"/>
<evidence type="ECO:0000313" key="2">
    <source>
        <dbReference type="Proteomes" id="UP000235965"/>
    </source>
</evidence>
<protein>
    <submittedName>
        <fullName evidence="1">Uncharacterized protein</fullName>
    </submittedName>
</protein>
<accession>A0A2J7QXA0</accession>
<dbReference type="EMBL" id="NEVH01009384">
    <property type="protein sequence ID" value="PNF33208.1"/>
    <property type="molecule type" value="Genomic_DNA"/>
</dbReference>
<gene>
    <name evidence="1" type="ORF">B7P43_G11689</name>
</gene>
<proteinExistence type="predicted"/>
<keyword evidence="2" id="KW-1185">Reference proteome</keyword>
<dbReference type="Proteomes" id="UP000235965">
    <property type="component" value="Unassembled WGS sequence"/>
</dbReference>
<comment type="caution">
    <text evidence="1">The sequence shown here is derived from an EMBL/GenBank/DDBJ whole genome shotgun (WGS) entry which is preliminary data.</text>
</comment>
<reference evidence="1 2" key="1">
    <citation type="submission" date="2017-12" db="EMBL/GenBank/DDBJ databases">
        <title>Hemimetabolous genomes reveal molecular basis of termite eusociality.</title>
        <authorList>
            <person name="Harrison M.C."/>
            <person name="Jongepier E."/>
            <person name="Robertson H.M."/>
            <person name="Arning N."/>
            <person name="Bitard-Feildel T."/>
            <person name="Chao H."/>
            <person name="Childers C.P."/>
            <person name="Dinh H."/>
            <person name="Doddapaneni H."/>
            <person name="Dugan S."/>
            <person name="Gowin J."/>
            <person name="Greiner C."/>
            <person name="Han Y."/>
            <person name="Hu H."/>
            <person name="Hughes D.S.T."/>
            <person name="Huylmans A.-K."/>
            <person name="Kemena C."/>
            <person name="Kremer L.P.M."/>
            <person name="Lee S.L."/>
            <person name="Lopez-Ezquerra A."/>
            <person name="Mallet L."/>
            <person name="Monroy-Kuhn J.M."/>
            <person name="Moser A."/>
            <person name="Murali S.C."/>
            <person name="Muzny D.M."/>
            <person name="Otani S."/>
            <person name="Piulachs M.-D."/>
            <person name="Poelchau M."/>
            <person name="Qu J."/>
            <person name="Schaub F."/>
            <person name="Wada-Katsumata A."/>
            <person name="Worley K.C."/>
            <person name="Xie Q."/>
            <person name="Ylla G."/>
            <person name="Poulsen M."/>
            <person name="Gibbs R.A."/>
            <person name="Schal C."/>
            <person name="Richards S."/>
            <person name="Belles X."/>
            <person name="Korb J."/>
            <person name="Bornberg-Bauer E."/>
        </authorList>
    </citation>
    <scope>NUCLEOTIDE SEQUENCE [LARGE SCALE GENOMIC DNA]</scope>
    <source>
        <tissue evidence="1">Whole body</tissue>
    </source>
</reference>
<sequence length="128" mass="14598">MCPAITNPASCEIRTVISFLHAKNMSTADIHLAHTHSPNKPKKFKQTSAYHLPGNCFLGQESRADRRIHTVTPELYCETLHFSNNEELMEGVETWLRSQAAHFFDTGIQKLIPRYDKYLSSSGDYVEK</sequence>